<dbReference type="AlphaFoldDB" id="A0A0F8XUJ1"/>
<reference evidence="1" key="1">
    <citation type="journal article" date="2015" name="Nature">
        <title>Complex archaea that bridge the gap between prokaryotes and eukaryotes.</title>
        <authorList>
            <person name="Spang A."/>
            <person name="Saw J.H."/>
            <person name="Jorgensen S.L."/>
            <person name="Zaremba-Niedzwiedzka K."/>
            <person name="Martijn J."/>
            <person name="Lind A.E."/>
            <person name="van Eijk R."/>
            <person name="Schleper C."/>
            <person name="Guy L."/>
            <person name="Ettema T.J."/>
        </authorList>
    </citation>
    <scope>NUCLEOTIDE SEQUENCE</scope>
</reference>
<gene>
    <name evidence="1" type="ORF">LCGC14_2979570</name>
</gene>
<feature type="non-terminal residue" evidence="1">
    <location>
        <position position="1"/>
    </location>
</feature>
<name>A0A0F8XUJ1_9ZZZZ</name>
<organism evidence="1">
    <name type="scientific">marine sediment metagenome</name>
    <dbReference type="NCBI Taxonomy" id="412755"/>
    <lineage>
        <taxon>unclassified sequences</taxon>
        <taxon>metagenomes</taxon>
        <taxon>ecological metagenomes</taxon>
    </lineage>
</organism>
<accession>A0A0F8XUJ1</accession>
<comment type="caution">
    <text evidence="1">The sequence shown here is derived from an EMBL/GenBank/DDBJ whole genome shotgun (WGS) entry which is preliminary data.</text>
</comment>
<evidence type="ECO:0000313" key="1">
    <source>
        <dbReference type="EMBL" id="KKK64900.1"/>
    </source>
</evidence>
<protein>
    <submittedName>
        <fullName evidence="1">Uncharacterized protein</fullName>
    </submittedName>
</protein>
<dbReference type="EMBL" id="LAZR01060812">
    <property type="protein sequence ID" value="KKK64900.1"/>
    <property type="molecule type" value="Genomic_DNA"/>
</dbReference>
<proteinExistence type="predicted"/>
<sequence length="24" mass="2561">ITTGGFSALDFAVMFVRNEAAPVF</sequence>